<evidence type="ECO:0000313" key="4">
    <source>
        <dbReference type="Proteomes" id="UP000054144"/>
    </source>
</evidence>
<dbReference type="OrthoDB" id="3181072at2759"/>
<dbReference type="Proteomes" id="UP000054144">
    <property type="component" value="Unassembled WGS sequence"/>
</dbReference>
<name>A0A0D7AIY6_9AGAR</name>
<proteinExistence type="predicted"/>
<organism evidence="3 4">
    <name type="scientific">Fistulina hepatica ATCC 64428</name>
    <dbReference type="NCBI Taxonomy" id="1128425"/>
    <lineage>
        <taxon>Eukaryota</taxon>
        <taxon>Fungi</taxon>
        <taxon>Dikarya</taxon>
        <taxon>Basidiomycota</taxon>
        <taxon>Agaricomycotina</taxon>
        <taxon>Agaricomycetes</taxon>
        <taxon>Agaricomycetidae</taxon>
        <taxon>Agaricales</taxon>
        <taxon>Fistulinaceae</taxon>
        <taxon>Fistulina</taxon>
    </lineage>
</organism>
<sequence>MSPQQSDSRTSSPPTTPRPRDNDPPPQYPANDTLSQINVASVNDHFQRPFMIKEMLQMRSYTSCVNFHKESITKELTDLQHSLAEHKNDIEKKHEQLRLVLREKGGEREGAMKRVLDNIQVLIKETVANSVKKEVDANIKEWIRVPVETRRAQLEKQIGRMDIALTNSNARRRNAQLQPGDLDEPIGPIFRDNGTKSSLFPADLRSLYSYPPGDLKTLLGDYDISLDPKPNFESVINKFLTFVGESRSPTFTNVLQLAPGIEFEINAV</sequence>
<reference evidence="3 4" key="1">
    <citation type="journal article" date="2015" name="Fungal Genet. Biol.">
        <title>Evolution of novel wood decay mechanisms in Agaricales revealed by the genome sequences of Fistulina hepatica and Cylindrobasidium torrendii.</title>
        <authorList>
            <person name="Floudas D."/>
            <person name="Held B.W."/>
            <person name="Riley R."/>
            <person name="Nagy L.G."/>
            <person name="Koehler G."/>
            <person name="Ransdell A.S."/>
            <person name="Younus H."/>
            <person name="Chow J."/>
            <person name="Chiniquy J."/>
            <person name="Lipzen A."/>
            <person name="Tritt A."/>
            <person name="Sun H."/>
            <person name="Haridas S."/>
            <person name="LaButti K."/>
            <person name="Ohm R.A."/>
            <person name="Kues U."/>
            <person name="Blanchette R.A."/>
            <person name="Grigoriev I.V."/>
            <person name="Minto R.E."/>
            <person name="Hibbett D.S."/>
        </authorList>
    </citation>
    <scope>NUCLEOTIDE SEQUENCE [LARGE SCALE GENOMIC DNA]</scope>
    <source>
        <strain evidence="3 4">ATCC 64428</strain>
    </source>
</reference>
<feature type="region of interest" description="Disordered" evidence="2">
    <location>
        <begin position="1"/>
        <end position="30"/>
    </location>
</feature>
<evidence type="ECO:0000256" key="2">
    <source>
        <dbReference type="SAM" id="MobiDB-lite"/>
    </source>
</evidence>
<evidence type="ECO:0000313" key="3">
    <source>
        <dbReference type="EMBL" id="KIY50285.1"/>
    </source>
</evidence>
<keyword evidence="1" id="KW-0175">Coiled coil</keyword>
<dbReference type="AlphaFoldDB" id="A0A0D7AIY6"/>
<accession>A0A0D7AIY6</accession>
<keyword evidence="4" id="KW-1185">Reference proteome</keyword>
<feature type="compositionally biased region" description="Low complexity" evidence="2">
    <location>
        <begin position="1"/>
        <end position="13"/>
    </location>
</feature>
<dbReference type="EMBL" id="KN881676">
    <property type="protein sequence ID" value="KIY50285.1"/>
    <property type="molecule type" value="Genomic_DNA"/>
</dbReference>
<feature type="coiled-coil region" evidence="1">
    <location>
        <begin position="69"/>
        <end position="103"/>
    </location>
</feature>
<protein>
    <submittedName>
        <fullName evidence="3">Uncharacterized protein</fullName>
    </submittedName>
</protein>
<evidence type="ECO:0000256" key="1">
    <source>
        <dbReference type="SAM" id="Coils"/>
    </source>
</evidence>
<gene>
    <name evidence="3" type="ORF">FISHEDRAFT_71893</name>
</gene>